<dbReference type="InterPro" id="IPR010982">
    <property type="entry name" value="Lambda_DNA-bd_dom_sf"/>
</dbReference>
<protein>
    <submittedName>
        <fullName evidence="3">Helix-turn-helix domain-containing protein</fullName>
    </submittedName>
</protein>
<dbReference type="Pfam" id="PF01381">
    <property type="entry name" value="HTH_3"/>
    <property type="match status" value="1"/>
</dbReference>
<dbReference type="PROSITE" id="PS50943">
    <property type="entry name" value="HTH_CROC1"/>
    <property type="match status" value="1"/>
</dbReference>
<evidence type="ECO:0000259" key="2">
    <source>
        <dbReference type="PROSITE" id="PS50943"/>
    </source>
</evidence>
<dbReference type="EMBL" id="WKRA01000014">
    <property type="protein sequence ID" value="MSD16319.1"/>
    <property type="molecule type" value="Genomic_DNA"/>
</dbReference>
<evidence type="ECO:0000313" key="3">
    <source>
        <dbReference type="EMBL" id="MSD16319.1"/>
    </source>
</evidence>
<reference evidence="3 4" key="1">
    <citation type="journal article" date="2019" name="Nat. Med.">
        <title>A library of human gut bacterial isolates paired with longitudinal multiomics data enables mechanistic microbiome research.</title>
        <authorList>
            <person name="Poyet M."/>
            <person name="Groussin M."/>
            <person name="Gibbons S.M."/>
            <person name="Avila-Pacheco J."/>
            <person name="Jiang X."/>
            <person name="Kearney S.M."/>
            <person name="Perrotta A.R."/>
            <person name="Berdy B."/>
            <person name="Zhao S."/>
            <person name="Lieberman T.D."/>
            <person name="Swanson P.K."/>
            <person name="Smith M."/>
            <person name="Roesemann S."/>
            <person name="Alexander J.E."/>
            <person name="Rich S.A."/>
            <person name="Livny J."/>
            <person name="Vlamakis H."/>
            <person name="Clish C."/>
            <person name="Bullock K."/>
            <person name="Deik A."/>
            <person name="Scott J."/>
            <person name="Pierce K.A."/>
            <person name="Xavier R.J."/>
            <person name="Alm E.J."/>
        </authorList>
    </citation>
    <scope>NUCLEOTIDE SEQUENCE [LARGE SCALE GENOMIC DNA]</scope>
    <source>
        <strain evidence="3 4">BIOML-A3</strain>
    </source>
</reference>
<dbReference type="SMART" id="SM00530">
    <property type="entry name" value="HTH_XRE"/>
    <property type="match status" value="1"/>
</dbReference>
<dbReference type="PANTHER" id="PTHR46558:SF4">
    <property type="entry name" value="DNA-BIDING PHAGE PROTEIN"/>
    <property type="match status" value="1"/>
</dbReference>
<evidence type="ECO:0000256" key="1">
    <source>
        <dbReference type="ARBA" id="ARBA00023125"/>
    </source>
</evidence>
<proteinExistence type="predicted"/>
<sequence>MNANQRIKQLRENLGISQEKLGETIGLSKSGISSIENGNRSVTEKHIKLISTCFNVSEEWLRTGNGNMFNPMSEDEELDMYIGRISGGEDKFKKNLLKALCKLTDEEWNVLKKIIAEMKEG</sequence>
<keyword evidence="1" id="KW-0238">DNA-binding</keyword>
<dbReference type="RefSeq" id="WP_154314708.1">
    <property type="nucleotide sequence ID" value="NZ_WKRA01000014.1"/>
</dbReference>
<gene>
    <name evidence="3" type="ORF">GKE72_09630</name>
</gene>
<evidence type="ECO:0000313" key="4">
    <source>
        <dbReference type="Proteomes" id="UP000431304"/>
    </source>
</evidence>
<dbReference type="InterPro" id="IPR001387">
    <property type="entry name" value="Cro/C1-type_HTH"/>
</dbReference>
<organism evidence="3 4">
    <name type="scientific">Eubacterium ramulus</name>
    <dbReference type="NCBI Taxonomy" id="39490"/>
    <lineage>
        <taxon>Bacteria</taxon>
        <taxon>Bacillati</taxon>
        <taxon>Bacillota</taxon>
        <taxon>Clostridia</taxon>
        <taxon>Eubacteriales</taxon>
        <taxon>Eubacteriaceae</taxon>
        <taxon>Eubacterium</taxon>
    </lineage>
</organism>
<feature type="domain" description="HTH cro/C1-type" evidence="2">
    <location>
        <begin position="7"/>
        <end position="61"/>
    </location>
</feature>
<dbReference type="Gene3D" id="1.10.260.40">
    <property type="entry name" value="lambda repressor-like DNA-binding domains"/>
    <property type="match status" value="1"/>
</dbReference>
<dbReference type="CDD" id="cd00093">
    <property type="entry name" value="HTH_XRE"/>
    <property type="match status" value="1"/>
</dbReference>
<dbReference type="SUPFAM" id="SSF47413">
    <property type="entry name" value="lambda repressor-like DNA-binding domains"/>
    <property type="match status" value="1"/>
</dbReference>
<dbReference type="GO" id="GO:0003677">
    <property type="term" value="F:DNA binding"/>
    <property type="evidence" value="ECO:0007669"/>
    <property type="project" value="UniProtKB-KW"/>
</dbReference>
<dbReference type="AlphaFoldDB" id="A0A844E164"/>
<dbReference type="Proteomes" id="UP000431304">
    <property type="component" value="Unassembled WGS sequence"/>
</dbReference>
<name>A0A844E164_EUBRA</name>
<accession>A0A844E164</accession>
<comment type="caution">
    <text evidence="3">The sequence shown here is derived from an EMBL/GenBank/DDBJ whole genome shotgun (WGS) entry which is preliminary data.</text>
</comment>
<dbReference type="PANTHER" id="PTHR46558">
    <property type="entry name" value="TRACRIPTIONAL REGULATORY PROTEIN-RELATED-RELATED"/>
    <property type="match status" value="1"/>
</dbReference>